<organism evidence="2 3">
    <name type="scientific">Flavobacterium urocaniciphilum</name>
    <dbReference type="NCBI Taxonomy" id="1299341"/>
    <lineage>
        <taxon>Bacteria</taxon>
        <taxon>Pseudomonadati</taxon>
        <taxon>Bacteroidota</taxon>
        <taxon>Flavobacteriia</taxon>
        <taxon>Flavobacteriales</taxon>
        <taxon>Flavobacteriaceae</taxon>
        <taxon>Flavobacterium</taxon>
    </lineage>
</organism>
<dbReference type="RefSeq" id="WP_091468780.1">
    <property type="nucleotide sequence ID" value="NZ_FOEI01000006.1"/>
</dbReference>
<accession>A0A1H9D3L6</accession>
<dbReference type="STRING" id="1299341.SAMN05444005_10615"/>
<reference evidence="2 3" key="1">
    <citation type="submission" date="2016-10" db="EMBL/GenBank/DDBJ databases">
        <authorList>
            <person name="de Groot N.N."/>
        </authorList>
    </citation>
    <scope>NUCLEOTIDE SEQUENCE [LARGE SCALE GENOMIC DNA]</scope>
    <source>
        <strain evidence="2 3">DSM 27078</strain>
    </source>
</reference>
<dbReference type="Proteomes" id="UP000198648">
    <property type="component" value="Unassembled WGS sequence"/>
</dbReference>
<dbReference type="InterPro" id="IPR003399">
    <property type="entry name" value="Mce/MlaD"/>
</dbReference>
<dbReference type="AlphaFoldDB" id="A0A1H9D3L6"/>
<dbReference type="EMBL" id="FOEI01000006">
    <property type="protein sequence ID" value="SEQ08086.1"/>
    <property type="molecule type" value="Genomic_DNA"/>
</dbReference>
<evidence type="ECO:0000259" key="1">
    <source>
        <dbReference type="Pfam" id="PF02470"/>
    </source>
</evidence>
<sequence>MKKIILFAILIINLSCSKTKSIILKTENAEGISNETKLKINGIEIGEIENTKLDENGNVIITANLKSDLNIPIDSDFEIKDEGLISGKIINITIGKSKENITEKSIINLKTVNNTIFNDSIGTKIQKALNQISGKDKNDSILIELRRLNENLEKRK</sequence>
<evidence type="ECO:0000313" key="2">
    <source>
        <dbReference type="EMBL" id="SEQ08086.1"/>
    </source>
</evidence>
<keyword evidence="3" id="KW-1185">Reference proteome</keyword>
<protein>
    <submittedName>
        <fullName evidence="2">MlaD protein</fullName>
    </submittedName>
</protein>
<evidence type="ECO:0000313" key="3">
    <source>
        <dbReference type="Proteomes" id="UP000198648"/>
    </source>
</evidence>
<name>A0A1H9D3L6_9FLAO</name>
<gene>
    <name evidence="2" type="ORF">SAMN05444005_10615</name>
</gene>
<dbReference type="Pfam" id="PF02470">
    <property type="entry name" value="MlaD"/>
    <property type="match status" value="1"/>
</dbReference>
<dbReference type="OrthoDB" id="9769132at2"/>
<proteinExistence type="predicted"/>
<feature type="domain" description="Mce/MlaD" evidence="1">
    <location>
        <begin position="19"/>
        <end position="93"/>
    </location>
</feature>